<reference evidence="11" key="1">
    <citation type="submission" date="2025-08" db="UniProtKB">
        <authorList>
            <consortium name="RefSeq"/>
        </authorList>
    </citation>
    <scope>IDENTIFICATION</scope>
    <source>
        <strain evidence="11">MV-25-SWS-2005</strain>
        <tissue evidence="11">Whole body</tissue>
    </source>
</reference>
<feature type="compositionally biased region" description="Polar residues" evidence="7">
    <location>
        <begin position="75"/>
        <end position="96"/>
    </location>
</feature>
<feature type="domain" description="C2H2-type" evidence="8">
    <location>
        <begin position="284"/>
        <end position="311"/>
    </location>
</feature>
<keyword evidence="1" id="KW-0479">Metal-binding</keyword>
<protein>
    <submittedName>
        <fullName evidence="11">Uncharacterized protein isoform X1</fullName>
    </submittedName>
</protein>
<proteinExistence type="predicted"/>
<feature type="domain" description="THAP-type" evidence="9">
    <location>
        <begin position="3263"/>
        <end position="3338"/>
    </location>
</feature>
<feature type="compositionally biased region" description="Low complexity" evidence="7">
    <location>
        <begin position="825"/>
        <end position="855"/>
    </location>
</feature>
<feature type="domain" description="THAP-type" evidence="9">
    <location>
        <begin position="3136"/>
        <end position="3212"/>
    </location>
</feature>
<feature type="domain" description="THAP-type" evidence="9">
    <location>
        <begin position="897"/>
        <end position="976"/>
    </location>
</feature>
<keyword evidence="4 6" id="KW-0238">DNA-binding</keyword>
<feature type="domain" description="THAP-type" evidence="9">
    <location>
        <begin position="2452"/>
        <end position="2526"/>
    </location>
</feature>
<dbReference type="RefSeq" id="XP_001355744.4">
    <property type="nucleotide sequence ID" value="XM_001355708.4"/>
</dbReference>
<feature type="region of interest" description="Disordered" evidence="7">
    <location>
        <begin position="1824"/>
        <end position="1944"/>
    </location>
</feature>
<feature type="domain" description="THAP-type" evidence="9">
    <location>
        <begin position="1727"/>
        <end position="1804"/>
    </location>
</feature>
<feature type="domain" description="THAP-type" evidence="9">
    <location>
        <begin position="632"/>
        <end position="705"/>
    </location>
</feature>
<dbReference type="SMART" id="SM00355">
    <property type="entry name" value="ZnF_C2H2"/>
    <property type="match status" value="6"/>
</dbReference>
<dbReference type="InterPro" id="IPR013087">
    <property type="entry name" value="Znf_C2H2_type"/>
</dbReference>
<feature type="domain" description="THAP-type" evidence="9">
    <location>
        <begin position="3455"/>
        <end position="3532"/>
    </location>
</feature>
<dbReference type="InParanoid" id="A0A6I8UHX0"/>
<feature type="domain" description="THAP-type" evidence="9">
    <location>
        <begin position="532"/>
        <end position="609"/>
    </location>
</feature>
<feature type="region of interest" description="Disordered" evidence="7">
    <location>
        <begin position="221"/>
        <end position="246"/>
    </location>
</feature>
<evidence type="ECO:0000313" key="11">
    <source>
        <dbReference type="RefSeq" id="XP_001355744.4"/>
    </source>
</evidence>
<feature type="compositionally biased region" description="Acidic residues" evidence="7">
    <location>
        <begin position="3562"/>
        <end position="3596"/>
    </location>
</feature>
<dbReference type="Proteomes" id="UP000001819">
    <property type="component" value="Chromosome 4"/>
</dbReference>
<feature type="domain" description="THAP-type" evidence="9">
    <location>
        <begin position="1398"/>
        <end position="1472"/>
    </location>
</feature>
<dbReference type="PROSITE" id="PS00028">
    <property type="entry name" value="ZINC_FINGER_C2H2_1"/>
    <property type="match status" value="3"/>
</dbReference>
<feature type="domain" description="THAP-type" evidence="9">
    <location>
        <begin position="722"/>
        <end position="799"/>
    </location>
</feature>
<feature type="domain" description="THAP-type" evidence="9">
    <location>
        <begin position="2295"/>
        <end position="2369"/>
    </location>
</feature>
<dbReference type="SMART" id="SM00692">
    <property type="entry name" value="DM3"/>
    <property type="match status" value="26"/>
</dbReference>
<feature type="domain" description="THAP-type" evidence="9">
    <location>
        <begin position="996"/>
        <end position="1072"/>
    </location>
</feature>
<evidence type="ECO:0000256" key="3">
    <source>
        <dbReference type="ARBA" id="ARBA00022833"/>
    </source>
</evidence>
<dbReference type="FunCoup" id="A0A6I8UHX0">
    <property type="interactions" value="345"/>
</dbReference>
<feature type="domain" description="THAP-type" evidence="9">
    <location>
        <begin position="2643"/>
        <end position="2717"/>
    </location>
</feature>
<dbReference type="InterPro" id="IPR026516">
    <property type="entry name" value="THAP1/10"/>
</dbReference>
<feature type="domain" description="THAP-type" evidence="9">
    <location>
        <begin position="1103"/>
        <end position="1175"/>
    </location>
</feature>
<dbReference type="SUPFAM" id="SSF57667">
    <property type="entry name" value="beta-beta-alpha zinc fingers"/>
    <property type="match status" value="2"/>
</dbReference>
<feature type="domain" description="THAP-type" evidence="9">
    <location>
        <begin position="2930"/>
        <end position="3007"/>
    </location>
</feature>
<feature type="region of interest" description="Disordered" evidence="7">
    <location>
        <begin position="1"/>
        <end position="55"/>
    </location>
</feature>
<evidence type="ECO:0000256" key="6">
    <source>
        <dbReference type="PROSITE-ProRule" id="PRU00309"/>
    </source>
</evidence>
<evidence type="ECO:0000313" key="10">
    <source>
        <dbReference type="Proteomes" id="UP000001819"/>
    </source>
</evidence>
<feature type="domain" description="THAP-type" evidence="9">
    <location>
        <begin position="1307"/>
        <end position="1381"/>
    </location>
</feature>
<organism evidence="10 11">
    <name type="scientific">Drosophila pseudoobscura pseudoobscura</name>
    <name type="common">Fruit fly</name>
    <dbReference type="NCBI Taxonomy" id="46245"/>
    <lineage>
        <taxon>Eukaryota</taxon>
        <taxon>Metazoa</taxon>
        <taxon>Ecdysozoa</taxon>
        <taxon>Arthropoda</taxon>
        <taxon>Hexapoda</taxon>
        <taxon>Insecta</taxon>
        <taxon>Pterygota</taxon>
        <taxon>Neoptera</taxon>
        <taxon>Endopterygota</taxon>
        <taxon>Diptera</taxon>
        <taxon>Brachycera</taxon>
        <taxon>Muscomorpha</taxon>
        <taxon>Ephydroidea</taxon>
        <taxon>Drosophilidae</taxon>
        <taxon>Drosophila</taxon>
        <taxon>Sophophora</taxon>
    </lineage>
</organism>
<feature type="domain" description="C2H2-type" evidence="8">
    <location>
        <begin position="340"/>
        <end position="367"/>
    </location>
</feature>
<feature type="region of interest" description="Disordered" evidence="7">
    <location>
        <begin position="811"/>
        <end position="874"/>
    </location>
</feature>
<keyword evidence="2 5" id="KW-0863">Zinc-finger</keyword>
<feature type="compositionally biased region" description="Basic and acidic residues" evidence="7">
    <location>
        <begin position="1906"/>
        <end position="1918"/>
    </location>
</feature>
<dbReference type="GO" id="GO:0043565">
    <property type="term" value="F:sequence-specific DNA binding"/>
    <property type="evidence" value="ECO:0007669"/>
    <property type="project" value="InterPro"/>
</dbReference>
<dbReference type="SUPFAM" id="SSF57716">
    <property type="entry name" value="Glucocorticoid receptor-like (DNA-binding domain)"/>
    <property type="match status" value="26"/>
</dbReference>
<evidence type="ECO:0000256" key="5">
    <source>
        <dbReference type="PROSITE-ProRule" id="PRU00042"/>
    </source>
</evidence>
<dbReference type="SMART" id="SM00980">
    <property type="entry name" value="THAP"/>
    <property type="match status" value="26"/>
</dbReference>
<evidence type="ECO:0000256" key="7">
    <source>
        <dbReference type="SAM" id="MobiDB-lite"/>
    </source>
</evidence>
<feature type="compositionally biased region" description="Low complexity" evidence="7">
    <location>
        <begin position="21"/>
        <end position="33"/>
    </location>
</feature>
<dbReference type="InterPro" id="IPR006612">
    <property type="entry name" value="THAP_Znf"/>
</dbReference>
<dbReference type="InterPro" id="IPR036236">
    <property type="entry name" value="Znf_C2H2_sf"/>
</dbReference>
<feature type="compositionally biased region" description="Acidic residues" evidence="7">
    <location>
        <begin position="1919"/>
        <end position="1935"/>
    </location>
</feature>
<evidence type="ECO:0000259" key="8">
    <source>
        <dbReference type="PROSITE" id="PS50157"/>
    </source>
</evidence>
<keyword evidence="3" id="KW-0862">Zinc</keyword>
<dbReference type="GO" id="GO:0008270">
    <property type="term" value="F:zinc ion binding"/>
    <property type="evidence" value="ECO:0007669"/>
    <property type="project" value="UniProtKB-KW"/>
</dbReference>
<feature type="domain" description="C2H2-type" evidence="8">
    <location>
        <begin position="311"/>
        <end position="340"/>
    </location>
</feature>
<feature type="compositionally biased region" description="Basic residues" evidence="7">
    <location>
        <begin position="1"/>
        <end position="20"/>
    </location>
</feature>
<feature type="domain" description="THAP-type" evidence="9">
    <location>
        <begin position="2736"/>
        <end position="2815"/>
    </location>
</feature>
<dbReference type="PROSITE" id="PS50157">
    <property type="entry name" value="ZINC_FINGER_C2H2_2"/>
    <property type="match status" value="3"/>
</dbReference>
<keyword evidence="10" id="KW-1185">Reference proteome</keyword>
<feature type="domain" description="THAP-type" evidence="9">
    <location>
        <begin position="2122"/>
        <end position="2200"/>
    </location>
</feature>
<dbReference type="Gene3D" id="3.30.160.60">
    <property type="entry name" value="Classic Zinc Finger"/>
    <property type="match status" value="2"/>
</dbReference>
<evidence type="ECO:0000259" key="9">
    <source>
        <dbReference type="PROSITE" id="PS50950"/>
    </source>
</evidence>
<evidence type="ECO:0000256" key="2">
    <source>
        <dbReference type="ARBA" id="ARBA00022771"/>
    </source>
</evidence>
<feature type="region of interest" description="Disordered" evidence="7">
    <location>
        <begin position="3553"/>
        <end position="3614"/>
    </location>
</feature>
<dbReference type="KEGG" id="dpo:4816176"/>
<feature type="region of interest" description="Disordered" evidence="7">
    <location>
        <begin position="69"/>
        <end position="99"/>
    </location>
</feature>
<feature type="domain" description="THAP-type" evidence="9">
    <location>
        <begin position="1637"/>
        <end position="1712"/>
    </location>
</feature>
<sequence>MSQHNPHSHPHYHQTQHHNHQQLQQQQQQQQPHSNWYSHVASYPPPPPQYHASATSAFAATSTPLSNDIYRNFGRTDNNDSPSFGHRNSSNTNFGDNNGRYFNDAPQDYYVANFIDNYRGGPRSQNFGDQRSSYMGHDIMSGTYYPYIKSEPMESAYQQPQNPMAPPPAPDMIIKSEPMDEHPYKSNYIDDNTPFADFNKFNEFSGDMLSPKVELTVKDETYGKTSSSNSSSSFARRKAQQQQTTDRSAESLPICQRCKEVFFKKQSYLRHVAESSCGIQEYDFKCNICPMSFMTTEELQRHKQLHRADKFFCHKYCGKHFDTIAECESHEYMQHEYERFVCNMCSGTFATREQLYAHLPQHKFQQRYDCPICRLWYQTAVELHEHRLSAPYFCGKYYTSQQQQLATSQGNYKLQDCHMATMEIPTAPLHKATPSNPSALPATAALSSLLQQRQANADGTAAMFAAASSSSASLKSEVSVKLERSYSNSTSESSYSHQDNSSYNNAYGSDSSIHGGALAGPQAHSSTLDDSEDALCCVPLCGVRKSTSPTLQFFTFPKDEKYLNQWLHNLKMFHIPAASYATFRICSMHFPKRCINRYSLCYWAVPTFNLGHDDVANLYQNRELTNTFTTGEVARCSMPHCTSQRGESNLKFYNFPKDIKSLIKWCQNARLPVQAKEPRHFCSRHFEDRCIGKFRLKPWAVPTLHLGAQYGKIHDNPKNLYVEEKRCCLNFCRRSRSSDFNMSLYRFPRDEVLLRRWCYNLRLDPGVYRGKNHKICSAHFIKEALGLRKLSPGAVPTLHLGHNDTFNIYENELWPPPSPTGQHGGSHQLLQQQQTSQQLSHHHSSLQQQHQPLHSKSYQRHSAASTSSSASSASHYVDPEMSASYLNLSAGGSSGGMNASDCMDVCCVPSCESKRHNSENITFHTIPRRPEQMRKWCHNLKIPEDKMHKGMRICSLHFEPYCIGGCMRPFAVPTLHLGHEDEDIHRNPDVIKKLNIRETCCVAVCKRNRDRDHANLHRFPSNVALLTKWCANLQRTVPDGSKLFNDAICEVHFEDRCLRNKRLEKWAVPTLILGHDDIAYKLPTPEQVAEFYARPTAPNNGEEQGECCVETCKRNPSVDDIKLYRPPEDTSVLAKWAHNLQTEAAVLTNMRICNLHFEAHCIGKRMRPWAIPTLNLAGNIENLYENPEHSMLYKRRTHIKQKVPVTKPTWVPRCCLPHCRKVRALHNVQLYRFPKLNRSTLAKWAHNLQVPQVGSAQRRVCSAHFEPHVLSKKCPVPLAVPTLDLNSPAGHKIYQNPAKLKANKLCLQRVCIVESCRKTRAQGVQLFRLPHSPTQLRKWMHNIRTRPRAAMRSQYRVCSRHFETHSFNGRRLSAGAIPTLELGHDDDDIFPNEAQAFADEHCAVEGCESSKEQPEVRLFRFPTDDDDMLWKWCNNLKMNPVDCLGVRICNKHFDADCIGPKHLYKWAIPTMQLGHDDSQIELILNPKPEERYVDPVFKCIVPTCGKTRRFDEVQMNSFPKDADLFQRWRHNLRLEHLCFKEREKYKICNAHFEDMCIGKTRLNIGSIPTLELGHEETEDLFKVNPEDLQSNLFGRPRRLLRGLNNVTIKQELPETEEQDIKPDIRTNFTQVKIKKSLGDIKCCVHTCGRSRLEHGARLFPFPTGKQQHLKWRHNLRLEPDEVDKTTRVCSAHFNRRCIDGKHLRGWAMPTQQLGHQEQPIYENPKNIPGFFTPTCALGHCRKRRSIDNDLRTYRYPRSEDLLEKWRANLRLSLDQCRGRICADHFEPQVRGKLKLKTGAVPTLKLGHEEALMYDNEAIKAGVAEGEAGSPPASPLVTPKTEVLDEEEREDDEEEEENPEEEQQENHDDEKDEHEDDTPEGAEQLGDEDDDEDPGNYFDPLELVETYAEHPSDDDNSHEEADDAREEDEEDEEEAETLLPDTPPNIAAAAIIRVPKPWERPLAVVPRREKRPNNVDPICCLKHCRKERSAMYLLSTFGFPKDQQLLLKWCANLQMDPSSCIGRVCIEHFQSEVLGTRKLKQNAVPTLNVGHDVPLRYSCNGQERPQAAAAAATSSFPDEMPQHSVFRLWSLKHCRKRKVSESPVPAAIKTEEQMQMEMEVETKPKICCLSSCGNVEGYGPGGHFQPLPQDQRMLKKWQHNLKLPSVNPDSDLRDFRLCMEHFEPHQIENGAPVKMAVPTLKLGHSSPNIFKNSESTLPGCLWPSCPPNRKICYDLPDNEAVRAAWLSYVRLPPESQGRLCGLHFLQLYEEVDLPGDVPEAVLERLQSIYDQASISLKFQCSVQGCGSKYKQDTHLTKLPRDAELLAKWLHNTRISYDRSLHFSYRICLLHFEAFCLNGVRPQTWAIPTLQLNHDGEIYQNTAKQEIPEMPLKQEILENPVKQEKSHCGRISSLSLSIPLHIKTEQGPVLRPRGTWGTSSQSSPCLSASSSPRLKNRICCVSDCGEYARSQRLYRFPTAEPALLKWLVNTQQKPGLVDIQNLFVCQLHFEADAINQTQLRSWAVPTLRLGHDGHVIPNARHNGNIANSQETEQAMEFIRANYCAVLSCFQPKGDGVRFYKYPSDIAMARRWATNLKHRSMQASSHGFLVCQSHFAADCFDPETGDLREDAVPVATLAENVKTEGLLLRCLVRGCSTDNSEKGLLFKVPKKNRVRDVWAHNLWMHPIELMGEHYICDRHFEAHCVNEHKLLHAGSVPTLHLGHNEPLELLPNPQTFQDFPEECECCVPGCGRTNRKEEDLQFSKFPKWRVLYEKWLHNFRLEVPKEQRIGTLRVCHMHFEESCYDGQNVRRGAMPTLELGHSHPDIYRSDKGSLWKKVHKRLTDCCYPDCYEECHKANTNRTTYDLPSDGPLRESWQQHMAIPASGEDGSSVLKLCALHYIIMYEHSEQSFPEHGPNLLLDKNYEHARQLAYLRRFLCAVQGCRHLQPRDGGPMHGIPRRREILRMWVENAQLRLNEHEIYMTKLCSKHFEANCLFEGKKCYPWSVPTLHLPEAQPGQVLHQNPTKEEWQEMKQRMKLEEQTPKTEEQADGLLMEPYVKMEPHDDESQTESELLINESTLDSQELSQDFPTQDPIEMPALEVLLEVSHVEKLDSYERNEYPADTSANTYSPNKRFRHQYSAHKCSVEGCRVSLEDLDGNLKLHKLPSSTEAAGKWLYNIHVEIEDKWRIRVCSHHFDRQCLNGSRLRRGSMPTLLLGPRVPETIHQNEFAQLQLDDAPAHNGNTLERSIGKVAQICVPRPSPPRKSSKFCQIEGCSNHLTSENMTLHKFPHSSWICTKWQHNTQVPFDPEYRWRYRICSAHFHPVCMVNMRLLHGSVPTLKLGPRAPGELFDSDFEAINIKIEKMEKMERKSEALRSTTGDRYPTMQAMGEKKFKTEELEDGMEEEDDMLCLEPEMQLYEDQEEQQQKPKINLGVPNGGWKTELRLPSKGRVAFNPVRSGYDKCSLMHCQRQRSKHGVHIYKFPRSQEHQQRWMHNLRIRYDEKRPWKFMVCSVHFEPHCIRLRKLRPWAVPTLELGDNVPEDIYTNEQCQMFASGQGGEINGIDSDEVEAEPEAEGESDGNDEDGLQEDEDEETDDQEPIAKKRRRSRLDAVWPPGQAPPWKVKQCCLPYCRSPRGEGIKLFRLPNKVNSIRNWELATGMKFKESQRNTRLICSRHFDPELIGVRRLMRNAIPTRHLGPTGDVKPVMAPPTAGPKCCMADCTYDVADVKLHKFPSNPKLLKEWCQALRVTDMQRYRGKHICSAHLPVHEAVQCIVCGAEKAPLLPMLNFPANRNQRAKWCYNLKIETIPKWDISKHICCKHFEPYCFAEAGLLKPEAAPTLHLNHNDTNIFLNDCAINPTYSVCVKDEPMDNQVLSLV</sequence>
<dbReference type="PANTHER" id="PTHR46600">
    <property type="entry name" value="THAP DOMAIN-CONTAINING"/>
    <property type="match status" value="1"/>
</dbReference>
<feature type="domain" description="THAP-type" evidence="9">
    <location>
        <begin position="1211"/>
        <end position="1284"/>
    </location>
</feature>
<evidence type="ECO:0000256" key="4">
    <source>
        <dbReference type="ARBA" id="ARBA00023125"/>
    </source>
</evidence>
<feature type="compositionally biased region" description="Acidic residues" evidence="7">
    <location>
        <begin position="1869"/>
        <end position="1893"/>
    </location>
</feature>
<evidence type="ECO:0000256" key="1">
    <source>
        <dbReference type="ARBA" id="ARBA00022723"/>
    </source>
</evidence>
<feature type="compositionally biased region" description="Acidic residues" evidence="7">
    <location>
        <begin position="1843"/>
        <end position="1862"/>
    </location>
</feature>
<feature type="domain" description="THAP-type" evidence="9">
    <location>
        <begin position="3620"/>
        <end position="3694"/>
    </location>
</feature>
<name>A0A6I8UHX0_DROPS</name>
<feature type="domain" description="THAP-type" evidence="9">
    <location>
        <begin position="1970"/>
        <end position="2047"/>
    </location>
</feature>
<feature type="domain" description="THAP-type" evidence="9">
    <location>
        <begin position="1494"/>
        <end position="1571"/>
    </location>
</feature>
<accession>A0A6I8UHX0</accession>
<gene>
    <name evidence="11" type="primary">LOC4816176</name>
</gene>
<feature type="domain" description="THAP-type" evidence="9">
    <location>
        <begin position="2556"/>
        <end position="2633"/>
    </location>
</feature>
<feature type="domain" description="THAP-type" evidence="9">
    <location>
        <begin position="3763"/>
        <end position="3840"/>
    </location>
</feature>
<dbReference type="PROSITE" id="PS50950">
    <property type="entry name" value="ZF_THAP"/>
    <property type="match status" value="25"/>
</dbReference>
<dbReference type="Pfam" id="PF05485">
    <property type="entry name" value="THAP"/>
    <property type="match status" value="26"/>
</dbReference>
<dbReference type="PANTHER" id="PTHR46600:SF11">
    <property type="entry name" value="THAP DOMAIN-CONTAINING PROTEIN 10"/>
    <property type="match status" value="1"/>
</dbReference>
<feature type="compositionally biased region" description="Low complexity" evidence="7">
    <location>
        <begin position="862"/>
        <end position="874"/>
    </location>
</feature>